<dbReference type="Proteomes" id="UP000319257">
    <property type="component" value="Unassembled WGS sequence"/>
</dbReference>
<feature type="region of interest" description="Disordered" evidence="1">
    <location>
        <begin position="1"/>
        <end position="106"/>
    </location>
</feature>
<name>A0A507B577_9PEZI</name>
<evidence type="ECO:0000313" key="2">
    <source>
        <dbReference type="EMBL" id="TPX11770.1"/>
    </source>
</evidence>
<accession>A0A507B577</accession>
<dbReference type="EMBL" id="SKBQ01000046">
    <property type="protein sequence ID" value="TPX11770.1"/>
    <property type="molecule type" value="Genomic_DNA"/>
</dbReference>
<dbReference type="AlphaFoldDB" id="A0A507B577"/>
<feature type="compositionally biased region" description="Low complexity" evidence="1">
    <location>
        <begin position="32"/>
        <end position="48"/>
    </location>
</feature>
<protein>
    <submittedName>
        <fullName evidence="2">Uncharacterized protein</fullName>
    </submittedName>
</protein>
<reference evidence="2 3" key="1">
    <citation type="submission" date="2019-06" db="EMBL/GenBank/DDBJ databases">
        <title>Draft genome sequence of the filamentous fungus Phialemoniopsis curvata isolated from diesel fuel.</title>
        <authorList>
            <person name="Varaljay V.A."/>
            <person name="Lyon W.J."/>
            <person name="Crouch A.L."/>
            <person name="Drake C.E."/>
            <person name="Hollomon J.M."/>
            <person name="Nadeau L.J."/>
            <person name="Nunn H.S."/>
            <person name="Stevenson B.S."/>
            <person name="Bojanowski C.L."/>
            <person name="Crookes-Goodson W.J."/>
        </authorList>
    </citation>
    <scope>NUCLEOTIDE SEQUENCE [LARGE SCALE GENOMIC DNA]</scope>
    <source>
        <strain evidence="2 3">D216</strain>
    </source>
</reference>
<dbReference type="GeneID" id="41974954"/>
<keyword evidence="3" id="KW-1185">Reference proteome</keyword>
<gene>
    <name evidence="2" type="ORF">E0L32_007507</name>
</gene>
<dbReference type="InParanoid" id="A0A507B577"/>
<evidence type="ECO:0000256" key="1">
    <source>
        <dbReference type="SAM" id="MobiDB-lite"/>
    </source>
</evidence>
<comment type="caution">
    <text evidence="2">The sequence shown here is derived from an EMBL/GenBank/DDBJ whole genome shotgun (WGS) entry which is preliminary data.</text>
</comment>
<proteinExistence type="predicted"/>
<evidence type="ECO:0000313" key="3">
    <source>
        <dbReference type="Proteomes" id="UP000319257"/>
    </source>
</evidence>
<dbReference type="RefSeq" id="XP_030993481.1">
    <property type="nucleotide sequence ID" value="XM_031142259.1"/>
</dbReference>
<organism evidence="2 3">
    <name type="scientific">Thyridium curvatum</name>
    <dbReference type="NCBI Taxonomy" id="1093900"/>
    <lineage>
        <taxon>Eukaryota</taxon>
        <taxon>Fungi</taxon>
        <taxon>Dikarya</taxon>
        <taxon>Ascomycota</taxon>
        <taxon>Pezizomycotina</taxon>
        <taxon>Sordariomycetes</taxon>
        <taxon>Sordariomycetidae</taxon>
        <taxon>Thyridiales</taxon>
        <taxon>Thyridiaceae</taxon>
        <taxon>Thyridium</taxon>
    </lineage>
</organism>
<sequence length="106" mass="11684">MALAELGPTSHRIQGKSCPEVKQSASSPRKPSTIIKEATATKKATTSKQFDIPEDAASQEGTGISGSGSHDDYEEDEKYEEEQGVREGRKRRFGTRGFTGMKRRKH</sequence>